<accession>A0A7X1U532</accession>
<comment type="caution">
    <text evidence="1">The sequence shown here is derived from an EMBL/GenBank/DDBJ whole genome shotgun (WGS) entry which is preliminary data.</text>
</comment>
<name>A0A7X1U532_9PSED</name>
<evidence type="ECO:0000313" key="2">
    <source>
        <dbReference type="Proteomes" id="UP000486534"/>
    </source>
</evidence>
<evidence type="ECO:0000313" key="1">
    <source>
        <dbReference type="EMBL" id="MQA54628.1"/>
    </source>
</evidence>
<gene>
    <name evidence="1" type="ORF">GDH07_15025</name>
</gene>
<dbReference type="RefSeq" id="WP_152898041.1">
    <property type="nucleotide sequence ID" value="NZ_WHUV01000002.1"/>
</dbReference>
<dbReference type="Proteomes" id="UP000486534">
    <property type="component" value="Unassembled WGS sequence"/>
</dbReference>
<protein>
    <submittedName>
        <fullName evidence="1">Uncharacterized protein</fullName>
    </submittedName>
</protein>
<sequence length="123" mass="13246">MHAGDLQRIYDLLAGLLRAIQGGESSALAQYGISTAIYEEVLEELEAGAACLASLALPDWEMALAPDRSGRVDFDCYPTQQPGTLRVTCRLWSAGRPGELSLTADHCPGQAASPLQFRLLEVQ</sequence>
<proteinExistence type="predicted"/>
<dbReference type="EMBL" id="WHUV01000002">
    <property type="protein sequence ID" value="MQA54628.1"/>
    <property type="molecule type" value="Genomic_DNA"/>
</dbReference>
<dbReference type="AlphaFoldDB" id="A0A7X1U532"/>
<reference evidence="1 2" key="1">
    <citation type="submission" date="2019-10" db="EMBL/GenBank/DDBJ databases">
        <title>Pseudomonas dajingensis sp. nov., isolated from the profound head ulcers of farmed Murray cod (Maccullochella peelii peelii).</title>
        <authorList>
            <person name="Liu Y."/>
        </authorList>
    </citation>
    <scope>NUCLEOTIDE SEQUENCE [LARGE SCALE GENOMIC DNA]</scope>
    <source>
        <strain evidence="1 2">MC042</strain>
    </source>
</reference>
<organism evidence="1 2">
    <name type="scientific">Pseudomonas piscis</name>
    <dbReference type="NCBI Taxonomy" id="2614538"/>
    <lineage>
        <taxon>Bacteria</taxon>
        <taxon>Pseudomonadati</taxon>
        <taxon>Pseudomonadota</taxon>
        <taxon>Gammaproteobacteria</taxon>
        <taxon>Pseudomonadales</taxon>
        <taxon>Pseudomonadaceae</taxon>
        <taxon>Pseudomonas</taxon>
    </lineage>
</organism>